<dbReference type="SMART" id="SM00271">
    <property type="entry name" value="DnaJ"/>
    <property type="match status" value="1"/>
</dbReference>
<evidence type="ECO:0000313" key="3">
    <source>
        <dbReference type="EMBL" id="KAK9891659.1"/>
    </source>
</evidence>
<dbReference type="SUPFAM" id="SSF46565">
    <property type="entry name" value="Chaperone J-domain"/>
    <property type="match status" value="1"/>
</dbReference>
<dbReference type="Pfam" id="PF00226">
    <property type="entry name" value="DnaJ"/>
    <property type="match status" value="1"/>
</dbReference>
<gene>
    <name evidence="3" type="ORF">WA026_015627</name>
</gene>
<keyword evidence="1" id="KW-0472">Membrane</keyword>
<proteinExistence type="predicted"/>
<evidence type="ECO:0000313" key="4">
    <source>
        <dbReference type="Proteomes" id="UP001431783"/>
    </source>
</evidence>
<dbReference type="PANTHER" id="PTHR44825:SF1">
    <property type="entry name" value="DNAJ HOMOLOG SUBFAMILY C MEMBER 4"/>
    <property type="match status" value="1"/>
</dbReference>
<organism evidence="3 4">
    <name type="scientific">Henosepilachna vigintioctopunctata</name>
    <dbReference type="NCBI Taxonomy" id="420089"/>
    <lineage>
        <taxon>Eukaryota</taxon>
        <taxon>Metazoa</taxon>
        <taxon>Ecdysozoa</taxon>
        <taxon>Arthropoda</taxon>
        <taxon>Hexapoda</taxon>
        <taxon>Insecta</taxon>
        <taxon>Pterygota</taxon>
        <taxon>Neoptera</taxon>
        <taxon>Endopterygota</taxon>
        <taxon>Coleoptera</taxon>
        <taxon>Polyphaga</taxon>
        <taxon>Cucujiformia</taxon>
        <taxon>Coccinelloidea</taxon>
        <taxon>Coccinellidae</taxon>
        <taxon>Epilachninae</taxon>
        <taxon>Epilachnini</taxon>
        <taxon>Henosepilachna</taxon>
    </lineage>
</organism>
<dbReference type="PANTHER" id="PTHR44825">
    <property type="match status" value="1"/>
</dbReference>
<dbReference type="InterPro" id="IPR001623">
    <property type="entry name" value="DnaJ_domain"/>
</dbReference>
<accession>A0AAW1VHD7</accession>
<keyword evidence="1" id="KW-0812">Transmembrane</keyword>
<sequence>MILQIPSRILLHNVISDNNILYSSWKFKSTFYDILNVKKDSNTKEIRDAYIKLSKLYHPDNSNGSHKKFLKINEAYNTLSKFDLRRNYDYQLANPHPQGIKMKYNAYYNNDFDWSEYNNSIFRTKYKYKSSEQQNGYYGVKGIKKQTNFVIALICLFISIVGLSIQVILVKNSHTLRRDKMQSESLENEILLQHIRETSNLNGRELQIELLRQKFEQMKQEKVKNTMKTDE</sequence>
<dbReference type="AlphaFoldDB" id="A0AAW1VHD7"/>
<dbReference type="PRINTS" id="PR00625">
    <property type="entry name" value="JDOMAIN"/>
</dbReference>
<dbReference type="InterPro" id="IPR036869">
    <property type="entry name" value="J_dom_sf"/>
</dbReference>
<comment type="caution">
    <text evidence="3">The sequence shown here is derived from an EMBL/GenBank/DDBJ whole genome shotgun (WGS) entry which is preliminary data.</text>
</comment>
<protein>
    <recommendedName>
        <fullName evidence="2">J domain-containing protein</fullName>
    </recommendedName>
</protein>
<keyword evidence="1" id="KW-1133">Transmembrane helix</keyword>
<dbReference type="InterPro" id="IPR052763">
    <property type="entry name" value="DnaJ_C4"/>
</dbReference>
<feature type="domain" description="J" evidence="2">
    <location>
        <begin position="30"/>
        <end position="92"/>
    </location>
</feature>
<dbReference type="Proteomes" id="UP001431783">
    <property type="component" value="Unassembled WGS sequence"/>
</dbReference>
<dbReference type="PROSITE" id="PS50076">
    <property type="entry name" value="DNAJ_2"/>
    <property type="match status" value="1"/>
</dbReference>
<evidence type="ECO:0000259" key="2">
    <source>
        <dbReference type="PROSITE" id="PS50076"/>
    </source>
</evidence>
<keyword evidence="4" id="KW-1185">Reference proteome</keyword>
<dbReference type="EMBL" id="JARQZJ010000129">
    <property type="protein sequence ID" value="KAK9891659.1"/>
    <property type="molecule type" value="Genomic_DNA"/>
</dbReference>
<feature type="transmembrane region" description="Helical" evidence="1">
    <location>
        <begin position="149"/>
        <end position="170"/>
    </location>
</feature>
<evidence type="ECO:0000256" key="1">
    <source>
        <dbReference type="SAM" id="Phobius"/>
    </source>
</evidence>
<dbReference type="Gene3D" id="1.10.287.110">
    <property type="entry name" value="DnaJ domain"/>
    <property type="match status" value="1"/>
</dbReference>
<name>A0AAW1VHD7_9CUCU</name>
<dbReference type="CDD" id="cd06257">
    <property type="entry name" value="DnaJ"/>
    <property type="match status" value="1"/>
</dbReference>
<reference evidence="3 4" key="1">
    <citation type="submission" date="2023-03" db="EMBL/GenBank/DDBJ databases">
        <title>Genome insight into feeding habits of ladybird beetles.</title>
        <authorList>
            <person name="Li H.-S."/>
            <person name="Huang Y.-H."/>
            <person name="Pang H."/>
        </authorList>
    </citation>
    <scope>NUCLEOTIDE SEQUENCE [LARGE SCALE GENOMIC DNA]</scope>
    <source>
        <strain evidence="3">SYSU_2023b</strain>
        <tissue evidence="3">Whole body</tissue>
    </source>
</reference>